<dbReference type="EMBL" id="CAACVR010000001">
    <property type="protein sequence ID" value="VEU20028.1"/>
    <property type="molecule type" value="Genomic_DNA"/>
</dbReference>
<dbReference type="InParanoid" id="A0A448YGL2"/>
<dbReference type="AlphaFoldDB" id="A0A448YGL2"/>
<evidence type="ECO:0000259" key="1">
    <source>
        <dbReference type="Pfam" id="PF00339"/>
    </source>
</evidence>
<dbReference type="OrthoDB" id="2333384at2759"/>
<feature type="domain" description="Arrestin-like N-terminal" evidence="1">
    <location>
        <begin position="21"/>
        <end position="150"/>
    </location>
</feature>
<dbReference type="InterPro" id="IPR014756">
    <property type="entry name" value="Ig_E-set"/>
</dbReference>
<dbReference type="PANTHER" id="PTHR11188">
    <property type="entry name" value="ARRESTIN DOMAIN CONTAINING PROTEIN"/>
    <property type="match status" value="1"/>
</dbReference>
<feature type="domain" description="Arrestin C-terminal-like" evidence="2">
    <location>
        <begin position="180"/>
        <end position="322"/>
    </location>
</feature>
<dbReference type="Proteomes" id="UP000290900">
    <property type="component" value="Unassembled WGS sequence"/>
</dbReference>
<dbReference type="Gene3D" id="2.60.40.640">
    <property type="match status" value="1"/>
</dbReference>
<evidence type="ECO:0000259" key="2">
    <source>
        <dbReference type="Pfam" id="PF02752"/>
    </source>
</evidence>
<dbReference type="STRING" id="13370.A0A448YGL2"/>
<dbReference type="InterPro" id="IPR011022">
    <property type="entry name" value="Arrestin_C-like"/>
</dbReference>
<evidence type="ECO:0000313" key="4">
    <source>
        <dbReference type="Proteomes" id="UP000290900"/>
    </source>
</evidence>
<dbReference type="GO" id="GO:0005829">
    <property type="term" value="C:cytosol"/>
    <property type="evidence" value="ECO:0007669"/>
    <property type="project" value="TreeGrafter"/>
</dbReference>
<reference evidence="3 4" key="1">
    <citation type="submission" date="2018-12" db="EMBL/GenBank/DDBJ databases">
        <authorList>
            <person name="Tiukova I."/>
            <person name="Dainat J."/>
        </authorList>
    </citation>
    <scope>NUCLEOTIDE SEQUENCE [LARGE SCALE GENOMIC DNA]</scope>
</reference>
<sequence>MAMLDKVVYLNAKNLRPVSLRGNLILTVKKPMRIREIDLRLEGYVLVYFFYRSDMLIQSGRVQKRQFLSQTRSWPYQKAGPSGEPGSIANCMDTDMFSKGNYKFPFQFVVNSKLPESLANVFGSIYYSLRVMIKIPMRYPRRDKTETAIMPIEFVQCSSDPVRRHSRASASSEFVSTANWRNLLYYRVTISHRPPLAIGDTFDISIKVLPIIRERYKIRAIRVSLVQTIEYNVDCRDEEFFSDLVQTEKIPLQTINIRDLQDPNVCKPYVKKMEIPLERIYTRGNDEDRFIVCPTTNSIENSMCHFKVSHQIRVGIVVQEICPQNQGTTCLELGKDPVPMVDPEMPELVDHPRMSKGTSSQAAQDKDDNDFIISTAKMVDEGDNIEDLRYKTVELLVTGNIQILRPESTDGNMPPPTYSDSASTGVCTQFEKVHIGDVDNVSVTIPPAYEETMELLPQQIMPPAYS</sequence>
<dbReference type="GO" id="GO:0005886">
    <property type="term" value="C:plasma membrane"/>
    <property type="evidence" value="ECO:0007669"/>
    <property type="project" value="TreeGrafter"/>
</dbReference>
<dbReference type="Pfam" id="PF02752">
    <property type="entry name" value="Arrestin_C"/>
    <property type="match status" value="1"/>
</dbReference>
<dbReference type="GO" id="GO:0030674">
    <property type="term" value="F:protein-macromolecule adaptor activity"/>
    <property type="evidence" value="ECO:0007669"/>
    <property type="project" value="TreeGrafter"/>
</dbReference>
<keyword evidence="4" id="KW-1185">Reference proteome</keyword>
<dbReference type="GO" id="GO:0070086">
    <property type="term" value="P:ubiquitin-dependent endocytosis"/>
    <property type="evidence" value="ECO:0007669"/>
    <property type="project" value="TreeGrafter"/>
</dbReference>
<dbReference type="InterPro" id="IPR014752">
    <property type="entry name" value="Arrestin-like_C"/>
</dbReference>
<dbReference type="GO" id="GO:0031625">
    <property type="term" value="F:ubiquitin protein ligase binding"/>
    <property type="evidence" value="ECO:0007669"/>
    <property type="project" value="TreeGrafter"/>
</dbReference>
<accession>A0A448YGL2</accession>
<protein>
    <submittedName>
        <fullName evidence="3">DEKNAAC100437</fullName>
    </submittedName>
</protein>
<organism evidence="3 4">
    <name type="scientific">Brettanomyces naardenensis</name>
    <name type="common">Yeast</name>
    <dbReference type="NCBI Taxonomy" id="13370"/>
    <lineage>
        <taxon>Eukaryota</taxon>
        <taxon>Fungi</taxon>
        <taxon>Dikarya</taxon>
        <taxon>Ascomycota</taxon>
        <taxon>Saccharomycotina</taxon>
        <taxon>Pichiomycetes</taxon>
        <taxon>Pichiales</taxon>
        <taxon>Pichiaceae</taxon>
        <taxon>Brettanomyces</taxon>
    </lineage>
</organism>
<dbReference type="InterPro" id="IPR011021">
    <property type="entry name" value="Arrestin-like_N"/>
</dbReference>
<dbReference type="InterPro" id="IPR050357">
    <property type="entry name" value="Arrestin_domain-protein"/>
</dbReference>
<dbReference type="SUPFAM" id="SSF81296">
    <property type="entry name" value="E set domains"/>
    <property type="match status" value="1"/>
</dbReference>
<gene>
    <name evidence="3" type="ORF">BRENAR_LOCUS763</name>
</gene>
<dbReference type="PANTHER" id="PTHR11188:SF17">
    <property type="entry name" value="FI21816P1"/>
    <property type="match status" value="1"/>
</dbReference>
<evidence type="ECO:0000313" key="3">
    <source>
        <dbReference type="EMBL" id="VEU20028.1"/>
    </source>
</evidence>
<name>A0A448YGL2_BRENA</name>
<dbReference type="Pfam" id="PF00339">
    <property type="entry name" value="Arrestin_N"/>
    <property type="match status" value="1"/>
</dbReference>
<proteinExistence type="predicted"/>